<feature type="domain" description="GAG-pre-integrase" evidence="3">
    <location>
        <begin position="477"/>
        <end position="547"/>
    </location>
</feature>
<dbReference type="InterPro" id="IPR025724">
    <property type="entry name" value="GAG-pre-integrase_dom"/>
</dbReference>
<dbReference type="EMBL" id="BKCJ010001640">
    <property type="protein sequence ID" value="GEU42957.1"/>
    <property type="molecule type" value="Genomic_DNA"/>
</dbReference>
<dbReference type="InterPro" id="IPR005162">
    <property type="entry name" value="Retrotrans_gag_dom"/>
</dbReference>
<evidence type="ECO:0000259" key="2">
    <source>
        <dbReference type="Pfam" id="PF03732"/>
    </source>
</evidence>
<dbReference type="AlphaFoldDB" id="A0A6L2K2J8"/>
<comment type="caution">
    <text evidence="4">The sequence shown here is derived from an EMBL/GenBank/DDBJ whole genome shotgun (WGS) entry which is preliminary data.</text>
</comment>
<dbReference type="Pfam" id="PF13976">
    <property type="entry name" value="gag_pre-integrs"/>
    <property type="match status" value="1"/>
</dbReference>
<dbReference type="PANTHER" id="PTHR33223">
    <property type="entry name" value="CCHC-TYPE DOMAIN-CONTAINING PROTEIN"/>
    <property type="match status" value="1"/>
</dbReference>
<accession>A0A6L2K2J8</accession>
<protein>
    <submittedName>
        <fullName evidence="4">Integrase, catalytic region, zinc finger, CCHC-type, peptidase aspartic, catalytic</fullName>
    </submittedName>
</protein>
<evidence type="ECO:0000259" key="3">
    <source>
        <dbReference type="Pfam" id="PF13976"/>
    </source>
</evidence>
<evidence type="ECO:0000256" key="1">
    <source>
        <dbReference type="SAM" id="MobiDB-lite"/>
    </source>
</evidence>
<organism evidence="4">
    <name type="scientific">Tanacetum cinerariifolium</name>
    <name type="common">Dalmatian daisy</name>
    <name type="synonym">Chrysanthemum cinerariifolium</name>
    <dbReference type="NCBI Taxonomy" id="118510"/>
    <lineage>
        <taxon>Eukaryota</taxon>
        <taxon>Viridiplantae</taxon>
        <taxon>Streptophyta</taxon>
        <taxon>Embryophyta</taxon>
        <taxon>Tracheophyta</taxon>
        <taxon>Spermatophyta</taxon>
        <taxon>Magnoliopsida</taxon>
        <taxon>eudicotyledons</taxon>
        <taxon>Gunneridae</taxon>
        <taxon>Pentapetalae</taxon>
        <taxon>asterids</taxon>
        <taxon>campanulids</taxon>
        <taxon>Asterales</taxon>
        <taxon>Asteraceae</taxon>
        <taxon>Asteroideae</taxon>
        <taxon>Anthemideae</taxon>
        <taxon>Anthemidinae</taxon>
        <taxon>Tanacetum</taxon>
    </lineage>
</organism>
<dbReference type="PANTHER" id="PTHR33223:SF6">
    <property type="entry name" value="CCHC-TYPE DOMAIN-CONTAINING PROTEIN"/>
    <property type="match status" value="1"/>
</dbReference>
<gene>
    <name evidence="4" type="ORF">Tci_014935</name>
</gene>
<proteinExistence type="predicted"/>
<evidence type="ECO:0000313" key="4">
    <source>
        <dbReference type="EMBL" id="GEU42957.1"/>
    </source>
</evidence>
<sequence>MRDENHIRTLGDYFKPRHEGYRNTIELHVGNNVVPLRSDTIWLVQNGCSFHRLRSEDPNQNLKDLLKLVDSLYLDGSITTWKDLTSRFLAQFFPPGRTIKICNDIQMFQQHHEESLSEAWTHFKDLLQKVPHHGIDLWLQPTQVNKITTSCDIYSVPHDTQYCIEDLEQAFVEYASSCTDEAGCSINAITIHFKKQSNSYDKKAKENEEEENNSPENIHVNPSTPPDPSVVSSLKKYSNSIHSSNHSDWFLNYPTPRNPIITKGYPSNLKIPCNIRHVNMGKAYCDPNSPLNIMTRMTYNSIMRRKLDPMENTNRRVSNFIGKIKRMHVIVGNFTYIVDFMIVEDISAVIDPRLSHVVLGKPFVEMSNMTHDSPEERILSGSSLHTILPPNMVDPLLSLQSFIHHRLWVLKAHDEKSQAPKTCHYKEGYYVKRLNYNLFFVGQFCDADLEVAFRKSTRYIRDLKGNDLLACSRDTDLYSITLQDTSTPNLICLMAKATSSQSWLWHRCLSHLNFDTINLLSKYDILTGLPKLKFVKDHLCSSCELRKIKPETVTTSNELNLLFSLFDELLNGTTKVVSKSFAANVTNAPDKLQQHNTNQSTTTTVAADIPPLNIQTTPETTSQAPTQAPIVTTTKNINQAETNKENAQVEED</sequence>
<name>A0A6L2K2J8_TANCI</name>
<dbReference type="Pfam" id="PF03732">
    <property type="entry name" value="Retrotrans_gag"/>
    <property type="match status" value="1"/>
</dbReference>
<feature type="domain" description="Retrotransposon gag" evidence="2">
    <location>
        <begin position="76"/>
        <end position="137"/>
    </location>
</feature>
<reference evidence="4" key="1">
    <citation type="journal article" date="2019" name="Sci. Rep.">
        <title>Draft genome of Tanacetum cinerariifolium, the natural source of mosquito coil.</title>
        <authorList>
            <person name="Yamashiro T."/>
            <person name="Shiraishi A."/>
            <person name="Satake H."/>
            <person name="Nakayama K."/>
        </authorList>
    </citation>
    <scope>NUCLEOTIDE SEQUENCE</scope>
</reference>
<feature type="region of interest" description="Disordered" evidence="1">
    <location>
        <begin position="197"/>
        <end position="233"/>
    </location>
</feature>